<name>A0A6P6V570_COFAR</name>
<dbReference type="GeneID" id="113716797"/>
<dbReference type="InterPro" id="IPR021109">
    <property type="entry name" value="Peptidase_aspartic_dom_sf"/>
</dbReference>
<dbReference type="Proteomes" id="UP001652660">
    <property type="component" value="Chromosome 1e"/>
</dbReference>
<dbReference type="GO" id="GO:0006508">
    <property type="term" value="P:proteolysis"/>
    <property type="evidence" value="ECO:0007669"/>
    <property type="project" value="InterPro"/>
</dbReference>
<reference evidence="6" key="2">
    <citation type="submission" date="2025-08" db="UniProtKB">
        <authorList>
            <consortium name="RefSeq"/>
        </authorList>
    </citation>
    <scope>IDENTIFICATION</scope>
    <source>
        <tissue evidence="6">Leaves</tissue>
    </source>
</reference>
<dbReference type="PROSITE" id="PS51767">
    <property type="entry name" value="PEPTIDASE_A1"/>
    <property type="match status" value="1"/>
</dbReference>
<feature type="signal peptide" evidence="3">
    <location>
        <begin position="1"/>
        <end position="49"/>
    </location>
</feature>
<dbReference type="SUPFAM" id="SSF50630">
    <property type="entry name" value="Acid proteases"/>
    <property type="match status" value="1"/>
</dbReference>
<dbReference type="InterPro" id="IPR001461">
    <property type="entry name" value="Aspartic_peptidase_A1"/>
</dbReference>
<reference evidence="5" key="1">
    <citation type="journal article" date="2025" name="Foods">
        <title>Unveiling the Microbial Signatures of Arabica Coffee Cherries: Insights into Ripeness Specific Diversity, Functional Traits, and Implications for Quality and Safety.</title>
        <authorList>
            <consortium name="RefSeq"/>
            <person name="Tenea G.N."/>
            <person name="Cifuentes V."/>
            <person name="Reyes P."/>
            <person name="Cevallos-Vallejos M."/>
        </authorList>
    </citation>
    <scope>NUCLEOTIDE SEQUENCE [LARGE SCALE GENOMIC DNA]</scope>
</reference>
<evidence type="ECO:0000313" key="6">
    <source>
        <dbReference type="RefSeq" id="XP_027097052.2"/>
    </source>
</evidence>
<evidence type="ECO:0000256" key="3">
    <source>
        <dbReference type="SAM" id="SignalP"/>
    </source>
</evidence>
<keyword evidence="5" id="KW-1185">Reference proteome</keyword>
<dbReference type="PANTHER" id="PTHR47965:SF67">
    <property type="entry name" value="BASIC 7S GLOBULIN 2-LIKE"/>
    <property type="match status" value="1"/>
</dbReference>
<feature type="chain" id="PRO_5045863267" evidence="3">
    <location>
        <begin position="50"/>
        <end position="463"/>
    </location>
</feature>
<proteinExistence type="inferred from homology"/>
<dbReference type="InterPro" id="IPR032799">
    <property type="entry name" value="TAXi_C"/>
</dbReference>
<keyword evidence="2 3" id="KW-0732">Signal</keyword>
<feature type="domain" description="Peptidase A1" evidence="4">
    <location>
        <begin position="66"/>
        <end position="444"/>
    </location>
</feature>
<dbReference type="GO" id="GO:0004190">
    <property type="term" value="F:aspartic-type endopeptidase activity"/>
    <property type="evidence" value="ECO:0007669"/>
    <property type="project" value="InterPro"/>
</dbReference>
<dbReference type="Pfam" id="PF14543">
    <property type="entry name" value="TAXi_N"/>
    <property type="match status" value="1"/>
</dbReference>
<dbReference type="Pfam" id="PF14541">
    <property type="entry name" value="TAXi_C"/>
    <property type="match status" value="1"/>
</dbReference>
<organism evidence="5 6">
    <name type="scientific">Coffea arabica</name>
    <name type="common">Arabian coffee</name>
    <dbReference type="NCBI Taxonomy" id="13443"/>
    <lineage>
        <taxon>Eukaryota</taxon>
        <taxon>Viridiplantae</taxon>
        <taxon>Streptophyta</taxon>
        <taxon>Embryophyta</taxon>
        <taxon>Tracheophyta</taxon>
        <taxon>Spermatophyta</taxon>
        <taxon>Magnoliopsida</taxon>
        <taxon>eudicotyledons</taxon>
        <taxon>Gunneridae</taxon>
        <taxon>Pentapetalae</taxon>
        <taxon>asterids</taxon>
        <taxon>lamiids</taxon>
        <taxon>Gentianales</taxon>
        <taxon>Rubiaceae</taxon>
        <taxon>Ixoroideae</taxon>
        <taxon>Gardenieae complex</taxon>
        <taxon>Bertiereae - Coffeeae clade</taxon>
        <taxon>Coffeeae</taxon>
        <taxon>Coffea</taxon>
    </lineage>
</organism>
<sequence length="463" mass="49857">MGGSGMHIIIDLKLKAMQAPASKPLSFTNLLSSSLLLIFISSSLHPAQADQPLLTPIKKDTSTNLYSVSAYLKTPLQHTNLHLDLGASLTWVDCTRRYNSSTYRHVLYNASLCLELDTRIYGNCFKSPGPSCFNDSCEFFPENSVTRQVAIGDILLDSLALPATDGRNPGKLGLDSDFVFSCGTTKLLRGLARGVTGLAALGRFNFSLPAQLSRAFSSPLIFAICLPSTPSANGAAFFNSAGPYYFLPGIDLSKSLIYTPLLLNPYGGTVITYPNRPSDEYFIGVTSIKVNGNAVPLNKTLLAINQENGFGGTKVTTSTPYTLLQTSIFKAFTAAFEQESAALNLSSITPVKPFSLCYEADKIASTRVGPAVPTIDLVLQSDDVFWRIFGPNSMVSVKVNGVNGLCLGFVDGGPNPRTSIVIGGHQIEDNLLQFDLVSNRLGFSSSVLFRSTTCSNFNFITNK</sequence>
<dbReference type="InterPro" id="IPR032861">
    <property type="entry name" value="TAXi_N"/>
</dbReference>
<comment type="similarity">
    <text evidence="1">Belongs to the peptidase A1 family.</text>
</comment>
<accession>A0A6P6V570</accession>
<evidence type="ECO:0000256" key="2">
    <source>
        <dbReference type="ARBA" id="ARBA00022729"/>
    </source>
</evidence>
<dbReference type="AlphaFoldDB" id="A0A6P6V570"/>
<dbReference type="CDD" id="cd05489">
    <property type="entry name" value="xylanase_inhibitor_I_like"/>
    <property type="match status" value="1"/>
</dbReference>
<evidence type="ECO:0000313" key="5">
    <source>
        <dbReference type="Proteomes" id="UP001652660"/>
    </source>
</evidence>
<dbReference type="InterPro" id="IPR033868">
    <property type="entry name" value="Xylanase_inhibitor_I-like"/>
</dbReference>
<gene>
    <name evidence="6" type="primary">LOC113716797</name>
</gene>
<dbReference type="InterPro" id="IPR033121">
    <property type="entry name" value="PEPTIDASE_A1"/>
</dbReference>
<evidence type="ECO:0000259" key="4">
    <source>
        <dbReference type="PROSITE" id="PS51767"/>
    </source>
</evidence>
<dbReference type="GO" id="GO:0005576">
    <property type="term" value="C:extracellular region"/>
    <property type="evidence" value="ECO:0007669"/>
    <property type="project" value="UniProtKB-SubCell"/>
</dbReference>
<dbReference type="RefSeq" id="XP_027097052.2">
    <property type="nucleotide sequence ID" value="XM_027241251.2"/>
</dbReference>
<dbReference type="PANTHER" id="PTHR47965">
    <property type="entry name" value="ASPARTYL PROTEASE-RELATED"/>
    <property type="match status" value="1"/>
</dbReference>
<protein>
    <submittedName>
        <fullName evidence="6">Probable aspartic proteinase GIP2</fullName>
    </submittedName>
</protein>
<dbReference type="OrthoDB" id="1904546at2759"/>
<evidence type="ECO:0000256" key="1">
    <source>
        <dbReference type="ARBA" id="ARBA00007447"/>
    </source>
</evidence>
<dbReference type="Gene3D" id="2.40.70.10">
    <property type="entry name" value="Acid Proteases"/>
    <property type="match status" value="2"/>
</dbReference>